<dbReference type="GO" id="GO:0016020">
    <property type="term" value="C:membrane"/>
    <property type="evidence" value="ECO:0007669"/>
    <property type="project" value="InterPro"/>
</dbReference>
<name>A6TWN4_ALKMQ</name>
<protein>
    <submittedName>
        <fullName evidence="4">Methyl-accepting chemotaxis sensory transducer</fullName>
    </submittedName>
</protein>
<organism evidence="4 5">
    <name type="scientific">Alkaliphilus metalliredigens (strain QYMF)</name>
    <dbReference type="NCBI Taxonomy" id="293826"/>
    <lineage>
        <taxon>Bacteria</taxon>
        <taxon>Bacillati</taxon>
        <taxon>Bacillota</taxon>
        <taxon>Clostridia</taxon>
        <taxon>Peptostreptococcales</taxon>
        <taxon>Natronincolaceae</taxon>
        <taxon>Alkaliphilus</taxon>
    </lineage>
</organism>
<dbReference type="Proteomes" id="UP000001572">
    <property type="component" value="Chromosome"/>
</dbReference>
<dbReference type="PANTHER" id="PTHR32089">
    <property type="entry name" value="METHYL-ACCEPTING CHEMOTAXIS PROTEIN MCPB"/>
    <property type="match status" value="1"/>
</dbReference>
<evidence type="ECO:0000259" key="3">
    <source>
        <dbReference type="PROSITE" id="PS50111"/>
    </source>
</evidence>
<dbReference type="Pfam" id="PF00015">
    <property type="entry name" value="MCPsignal"/>
    <property type="match status" value="1"/>
</dbReference>
<accession>A6TWN4</accession>
<dbReference type="RefSeq" id="WP_012065493.1">
    <property type="nucleotide sequence ID" value="NC_009633.1"/>
</dbReference>
<dbReference type="Gene3D" id="1.10.287.950">
    <property type="entry name" value="Methyl-accepting chemotaxis protein"/>
    <property type="match status" value="1"/>
</dbReference>
<evidence type="ECO:0000256" key="1">
    <source>
        <dbReference type="ARBA" id="ARBA00023224"/>
    </source>
</evidence>
<dbReference type="SMART" id="SM00283">
    <property type="entry name" value="MA"/>
    <property type="match status" value="1"/>
</dbReference>
<keyword evidence="1 2" id="KW-0807">Transducer</keyword>
<dbReference type="PANTHER" id="PTHR32089:SF112">
    <property type="entry name" value="LYSOZYME-LIKE PROTEIN-RELATED"/>
    <property type="match status" value="1"/>
</dbReference>
<dbReference type="GO" id="GO:0007165">
    <property type="term" value="P:signal transduction"/>
    <property type="evidence" value="ECO:0007669"/>
    <property type="project" value="UniProtKB-KW"/>
</dbReference>
<dbReference type="SUPFAM" id="SSF58104">
    <property type="entry name" value="Methyl-accepting chemotaxis protein (MCP) signaling domain"/>
    <property type="match status" value="1"/>
</dbReference>
<feature type="domain" description="Methyl-accepting transducer" evidence="3">
    <location>
        <begin position="164"/>
        <end position="279"/>
    </location>
</feature>
<dbReference type="InterPro" id="IPR004089">
    <property type="entry name" value="MCPsignal_dom"/>
</dbReference>
<reference evidence="5" key="1">
    <citation type="journal article" date="2016" name="Genome Announc.">
        <title>Complete genome sequence of Alkaliphilus metalliredigens strain QYMF, an alkaliphilic and metal-reducing bacterium isolated from borax-contaminated leachate ponds.</title>
        <authorList>
            <person name="Hwang C."/>
            <person name="Copeland A."/>
            <person name="Lucas S."/>
            <person name="Lapidus A."/>
            <person name="Barry K."/>
            <person name="Detter J.C."/>
            <person name="Glavina Del Rio T."/>
            <person name="Hammon N."/>
            <person name="Israni S."/>
            <person name="Dalin E."/>
            <person name="Tice H."/>
            <person name="Pitluck S."/>
            <person name="Chertkov O."/>
            <person name="Brettin T."/>
            <person name="Bruce D."/>
            <person name="Han C."/>
            <person name="Schmutz J."/>
            <person name="Larimer F."/>
            <person name="Land M.L."/>
            <person name="Hauser L."/>
            <person name="Kyrpides N."/>
            <person name="Mikhailova N."/>
            <person name="Ye Q."/>
            <person name="Zhou J."/>
            <person name="Richardson P."/>
            <person name="Fields M.W."/>
        </authorList>
    </citation>
    <scope>NUCLEOTIDE SEQUENCE [LARGE SCALE GENOMIC DNA]</scope>
    <source>
        <strain evidence="5">QYMF</strain>
    </source>
</reference>
<dbReference type="PROSITE" id="PS50111">
    <property type="entry name" value="CHEMOTAXIS_TRANSDUC_2"/>
    <property type="match status" value="1"/>
</dbReference>
<evidence type="ECO:0000256" key="2">
    <source>
        <dbReference type="PROSITE-ProRule" id="PRU00284"/>
    </source>
</evidence>
<dbReference type="OrthoDB" id="9807021at2"/>
<dbReference type="EMBL" id="CP000724">
    <property type="protein sequence ID" value="ABR50602.1"/>
    <property type="molecule type" value="Genomic_DNA"/>
</dbReference>
<evidence type="ECO:0000313" key="4">
    <source>
        <dbReference type="EMBL" id="ABR50602.1"/>
    </source>
</evidence>
<evidence type="ECO:0000313" key="5">
    <source>
        <dbReference type="Proteomes" id="UP000001572"/>
    </source>
</evidence>
<dbReference type="HOGENOM" id="CLU_043276_0_0_9"/>
<keyword evidence="5" id="KW-1185">Reference proteome</keyword>
<dbReference type="AlphaFoldDB" id="A6TWN4"/>
<proteinExistence type="predicted"/>
<gene>
    <name evidence="4" type="ordered locus">Amet_4530</name>
</gene>
<dbReference type="KEGG" id="amt:Amet_4530"/>
<dbReference type="STRING" id="293826.Amet_4530"/>
<sequence>MNEHSTLLEAFTKVLPLMKQLHTSDLAVVTCDREKYVGYAPGTSVQFPVKPGDPLKKETVINQAMIQNKQIIKRMGKELFGFPYIAIAIPIHENGQVIGGVCFLESIEKQDRLLEMTEALSSGMSQLQASSQEIAAESESMSNTGQYLIKLSDEAIKHTQMTEEITIMVKKIATQTNLLGLNAAIESARLGEAGRGFSVVAEEIRKLATSIQGSIEKIDGIVSGLKKTNGEVAKEAVHIEEATKQQVEAAYQASATMENLYTYIEELRQEAQNLSDVTK</sequence>
<dbReference type="eggNOG" id="COG0840">
    <property type="taxonomic scope" value="Bacteria"/>
</dbReference>